<gene>
    <name evidence="2" type="ORF">PHMEG_00011964</name>
</gene>
<dbReference type="InterPro" id="IPR050951">
    <property type="entry name" value="Retrovirus_Pol_polyprotein"/>
</dbReference>
<keyword evidence="2" id="KW-0808">Transferase</keyword>
<dbReference type="GO" id="GO:0003964">
    <property type="term" value="F:RNA-directed DNA polymerase activity"/>
    <property type="evidence" value="ECO:0007669"/>
    <property type="project" value="UniProtKB-KW"/>
</dbReference>
<keyword evidence="2" id="KW-0695">RNA-directed DNA polymerase</keyword>
<name>A0A225WC13_9STRA</name>
<keyword evidence="2" id="KW-0548">Nucleotidyltransferase</keyword>
<keyword evidence="3" id="KW-1185">Reference proteome</keyword>
<sequence>MNFVTHMPKSERGNTFLLLFQDMLSGFVMYKPMPTTTVQDVAEAYEERVFRVFGASDIIRHDQVPRFMSEVFILFRELLGSRQRSNLSYGPQTNRQHKRPPRLSFGVAYVAVADLSDWDYHSERLMFALNTSFDATRLDTPFYLVHGCDAHSIVSSMLGTKPSSLRERTAYEWKRIISARLQLYMRLPPEKSKAYETGSSDLERARRAFKVWIQKGRRGLGVYTQGTTKIEEQAGTLMAWPIRDRRGPQ</sequence>
<dbReference type="SUPFAM" id="SSF53098">
    <property type="entry name" value="Ribonuclease H-like"/>
    <property type="match status" value="1"/>
</dbReference>
<comment type="caution">
    <text evidence="2">The sequence shown here is derived from an EMBL/GenBank/DDBJ whole genome shotgun (WGS) entry which is preliminary data.</text>
</comment>
<dbReference type="GO" id="GO:0003676">
    <property type="term" value="F:nucleic acid binding"/>
    <property type="evidence" value="ECO:0007669"/>
    <property type="project" value="InterPro"/>
</dbReference>
<dbReference type="Proteomes" id="UP000198211">
    <property type="component" value="Unassembled WGS sequence"/>
</dbReference>
<protein>
    <submittedName>
        <fullName evidence="2">Reverse transcriptase</fullName>
    </submittedName>
</protein>
<dbReference type="InterPro" id="IPR001584">
    <property type="entry name" value="Integrase_cat-core"/>
</dbReference>
<reference evidence="3" key="1">
    <citation type="submission" date="2017-03" db="EMBL/GenBank/DDBJ databases">
        <title>Phytopthora megakarya and P. palmivora, two closely related causual agents of cacao black pod achieved similar genome size and gene model numbers by different mechanisms.</title>
        <authorList>
            <person name="Ali S."/>
            <person name="Shao J."/>
            <person name="Larry D.J."/>
            <person name="Kronmiller B."/>
            <person name="Shen D."/>
            <person name="Strem M.D."/>
            <person name="Melnick R.L."/>
            <person name="Guiltinan M.J."/>
            <person name="Tyler B.M."/>
            <person name="Meinhardt L.W."/>
            <person name="Bailey B.A."/>
        </authorList>
    </citation>
    <scope>NUCLEOTIDE SEQUENCE [LARGE SCALE GENOMIC DNA]</scope>
    <source>
        <strain evidence="3">zdho120</strain>
    </source>
</reference>
<dbReference type="PROSITE" id="PS50994">
    <property type="entry name" value="INTEGRASE"/>
    <property type="match status" value="1"/>
</dbReference>
<dbReference type="GO" id="GO:0015074">
    <property type="term" value="P:DNA integration"/>
    <property type="evidence" value="ECO:0007669"/>
    <property type="project" value="InterPro"/>
</dbReference>
<dbReference type="EMBL" id="NBNE01001315">
    <property type="protein sequence ID" value="OWZ14537.1"/>
    <property type="molecule type" value="Genomic_DNA"/>
</dbReference>
<dbReference type="PANTHER" id="PTHR37984:SF5">
    <property type="entry name" value="PROTEIN NYNRIN-LIKE"/>
    <property type="match status" value="1"/>
</dbReference>
<dbReference type="Gene3D" id="3.30.420.10">
    <property type="entry name" value="Ribonuclease H-like superfamily/Ribonuclease H"/>
    <property type="match status" value="1"/>
</dbReference>
<evidence type="ECO:0000313" key="3">
    <source>
        <dbReference type="Proteomes" id="UP000198211"/>
    </source>
</evidence>
<feature type="domain" description="Integrase catalytic" evidence="1">
    <location>
        <begin position="1"/>
        <end position="149"/>
    </location>
</feature>
<dbReference type="InterPro" id="IPR036397">
    <property type="entry name" value="RNaseH_sf"/>
</dbReference>
<organism evidence="2 3">
    <name type="scientific">Phytophthora megakarya</name>
    <dbReference type="NCBI Taxonomy" id="4795"/>
    <lineage>
        <taxon>Eukaryota</taxon>
        <taxon>Sar</taxon>
        <taxon>Stramenopiles</taxon>
        <taxon>Oomycota</taxon>
        <taxon>Peronosporomycetes</taxon>
        <taxon>Peronosporales</taxon>
        <taxon>Peronosporaceae</taxon>
        <taxon>Phytophthora</taxon>
    </lineage>
</organism>
<dbReference type="AlphaFoldDB" id="A0A225WC13"/>
<dbReference type="InterPro" id="IPR012337">
    <property type="entry name" value="RNaseH-like_sf"/>
</dbReference>
<proteinExistence type="predicted"/>
<dbReference type="OrthoDB" id="114011at2759"/>
<accession>A0A225WC13</accession>
<dbReference type="PANTHER" id="PTHR37984">
    <property type="entry name" value="PROTEIN CBG26694"/>
    <property type="match status" value="1"/>
</dbReference>
<evidence type="ECO:0000313" key="2">
    <source>
        <dbReference type="EMBL" id="OWZ14537.1"/>
    </source>
</evidence>
<evidence type="ECO:0000259" key="1">
    <source>
        <dbReference type="PROSITE" id="PS50994"/>
    </source>
</evidence>